<dbReference type="InterPro" id="IPR013087">
    <property type="entry name" value="Znf_C2H2_type"/>
</dbReference>
<gene>
    <name evidence="15" type="ORF">WMY93_022577</name>
</gene>
<reference evidence="16" key="1">
    <citation type="submission" date="2024-04" db="EMBL/GenBank/DDBJ databases">
        <title>Salinicola lusitanus LLJ914,a marine bacterium isolated from the Okinawa Trough.</title>
        <authorList>
            <person name="Li J."/>
        </authorList>
    </citation>
    <scope>NUCLEOTIDE SEQUENCE [LARGE SCALE GENOMIC DNA]</scope>
</reference>
<evidence type="ECO:0000256" key="9">
    <source>
        <dbReference type="ARBA" id="ARBA00023212"/>
    </source>
</evidence>
<feature type="compositionally biased region" description="Basic and acidic residues" evidence="13">
    <location>
        <begin position="337"/>
        <end position="346"/>
    </location>
</feature>
<dbReference type="GO" id="GO:0005737">
    <property type="term" value="C:cytoplasm"/>
    <property type="evidence" value="ECO:0007669"/>
    <property type="project" value="TreeGrafter"/>
</dbReference>
<evidence type="ECO:0000256" key="4">
    <source>
        <dbReference type="ARBA" id="ARBA00022490"/>
    </source>
</evidence>
<proteinExistence type="inferred from homology"/>
<feature type="compositionally biased region" description="Polar residues" evidence="13">
    <location>
        <begin position="666"/>
        <end position="682"/>
    </location>
</feature>
<evidence type="ECO:0000256" key="8">
    <source>
        <dbReference type="ARBA" id="ARBA00023054"/>
    </source>
</evidence>
<feature type="domain" description="C2H2-type" evidence="14">
    <location>
        <begin position="198"/>
        <end position="226"/>
    </location>
</feature>
<comment type="caution">
    <text evidence="15">The sequence shown here is derived from an EMBL/GenBank/DDBJ whole genome shotgun (WGS) entry which is preliminary data.</text>
</comment>
<dbReference type="GO" id="GO:0036064">
    <property type="term" value="C:ciliary basal body"/>
    <property type="evidence" value="ECO:0007669"/>
    <property type="project" value="TreeGrafter"/>
</dbReference>
<dbReference type="Proteomes" id="UP001460270">
    <property type="component" value="Unassembled WGS sequence"/>
</dbReference>
<keyword evidence="16" id="KW-1185">Reference proteome</keyword>
<feature type="compositionally biased region" description="Polar residues" evidence="13">
    <location>
        <begin position="578"/>
        <end position="593"/>
    </location>
</feature>
<evidence type="ECO:0000256" key="11">
    <source>
        <dbReference type="PROSITE-ProRule" id="PRU00042"/>
    </source>
</evidence>
<feature type="compositionally biased region" description="Acidic residues" evidence="13">
    <location>
        <begin position="646"/>
        <end position="659"/>
    </location>
</feature>
<dbReference type="Gene3D" id="3.30.160.60">
    <property type="entry name" value="Classic Zinc Finger"/>
    <property type="match status" value="1"/>
</dbReference>
<organism evidence="15 16">
    <name type="scientific">Mugilogobius chulae</name>
    <name type="common">yellowstripe goby</name>
    <dbReference type="NCBI Taxonomy" id="88201"/>
    <lineage>
        <taxon>Eukaryota</taxon>
        <taxon>Metazoa</taxon>
        <taxon>Chordata</taxon>
        <taxon>Craniata</taxon>
        <taxon>Vertebrata</taxon>
        <taxon>Euteleostomi</taxon>
        <taxon>Actinopterygii</taxon>
        <taxon>Neopterygii</taxon>
        <taxon>Teleostei</taxon>
        <taxon>Neoteleostei</taxon>
        <taxon>Acanthomorphata</taxon>
        <taxon>Gobiaria</taxon>
        <taxon>Gobiiformes</taxon>
        <taxon>Gobioidei</taxon>
        <taxon>Gobiidae</taxon>
        <taxon>Gobionellinae</taxon>
        <taxon>Mugilogobius</taxon>
    </lineage>
</organism>
<feature type="region of interest" description="Disordered" evidence="13">
    <location>
        <begin position="319"/>
        <end position="346"/>
    </location>
</feature>
<dbReference type="EMBL" id="JBBPFD010000016">
    <property type="protein sequence ID" value="KAK7893425.1"/>
    <property type="molecule type" value="Genomic_DNA"/>
</dbReference>
<dbReference type="AlphaFoldDB" id="A0AAW0NHY5"/>
<keyword evidence="9" id="KW-0206">Cytoskeleton</keyword>
<name>A0AAW0NHY5_9GOBI</name>
<comment type="subcellular location">
    <subcellularLocation>
        <location evidence="2">Cytoplasm</location>
        <location evidence="2">Cytoskeleton</location>
        <location evidence="2">Cilium basal body</location>
    </subcellularLocation>
    <subcellularLocation>
        <location evidence="1">Cytoplasm</location>
        <location evidence="1">Cytoskeleton</location>
        <location evidence="1">Microtubule organizing center</location>
        <location evidence="1">Centrosome</location>
        <location evidence="1">Centriole</location>
    </subcellularLocation>
</comment>
<dbReference type="Pfam" id="PF25977">
    <property type="entry name" value="DZIP1"/>
    <property type="match status" value="1"/>
</dbReference>
<dbReference type="GO" id="GO:0060271">
    <property type="term" value="P:cilium assembly"/>
    <property type="evidence" value="ECO:0007669"/>
    <property type="project" value="UniProtKB-ARBA"/>
</dbReference>
<evidence type="ECO:0000256" key="7">
    <source>
        <dbReference type="ARBA" id="ARBA00022833"/>
    </source>
</evidence>
<dbReference type="InterPro" id="IPR058883">
    <property type="entry name" value="DZIP1_dom"/>
</dbReference>
<dbReference type="InterPro" id="IPR051241">
    <property type="entry name" value="DZIP_RILPL"/>
</dbReference>
<sequence>MPFQGGFYYPYSRDTQGAHSSAGIPSLLNSPFSQQSVHGHCAPGMTPSSGISTAPLFRFQPRRESVDWRRINAVDIDTVVSQMDVGVLQEYINAVTYCSLEGERCPRCQSAVDPALIKLFRLAQLTVEYLLHCQELLTVEMHAMEEKLEAAGKDHIQLLAQQKEKEEQIKTLNEELKQRKKVIRTQQRLLAPSIINSHKCLHCEKSFLNATFLQNHMQRRHPEEYEAKLQSDTDRKMVIDNLKSEITDLKEQIVQQQQTLQTKIAQQKEQESLHRELLRELERFKAEEITRMDKKIEDSRDGMRREMEFLYTRNIQALNEVNQQSTRPGKSSPVQMEPEKDTDNYKEMQKQAIHKLEQQLKKQDKKWESRLQDIKDLHESEKNQLLNELNRMQISVSEQQEYSQRIKQELGRKVQEKDQIIKNQRDQIKKMSSSPPAKVTETNVFYTSATLEHKQKRTVLESSSVSEVKPVERKPEPVPEKKQRTVISALKKDPHVRGEMRPELEKTAVRRLESYGVKPNCSGLRTKELESILSKINAERKRKSQELPEYWSYRQEISEELNEKLGGPRKRYEHKNKQPLQVLQIQSRSNSVPSRAVQVISVSSERQPKTPQPAPRTKSTQQPKTSTPKDKTPWRRYSSMTSPFNSDEESADGETETDEELKPDQSNKSSVFQNKNTPVLTKQASVNSINSLQPRVTKTTVIKIDSDDEENWSEVSELQEIDPKGIQSFKDQNGNVDKKSFGKENKISQMGKKIEKQFIDRLGKKPAGGVSILPERKDEVQELSCTDLEESNEWVSSLEEKAVKPSSVPLRKSLDSASTSVWGLTEASTGSTLKSSFCSISDVSDDDFSNN</sequence>
<keyword evidence="4" id="KW-0963">Cytoplasm</keyword>
<keyword evidence="8 12" id="KW-0175">Coiled coil</keyword>
<evidence type="ECO:0000256" key="12">
    <source>
        <dbReference type="SAM" id="Coils"/>
    </source>
</evidence>
<feature type="region of interest" description="Disordered" evidence="13">
    <location>
        <begin position="565"/>
        <end position="682"/>
    </location>
</feature>
<evidence type="ECO:0000256" key="2">
    <source>
        <dbReference type="ARBA" id="ARBA00004120"/>
    </source>
</evidence>
<evidence type="ECO:0000259" key="14">
    <source>
        <dbReference type="PROSITE" id="PS50157"/>
    </source>
</evidence>
<evidence type="ECO:0000313" key="15">
    <source>
        <dbReference type="EMBL" id="KAK7893425.1"/>
    </source>
</evidence>
<evidence type="ECO:0000256" key="5">
    <source>
        <dbReference type="ARBA" id="ARBA00022723"/>
    </source>
</evidence>
<evidence type="ECO:0000256" key="1">
    <source>
        <dbReference type="ARBA" id="ARBA00004114"/>
    </source>
</evidence>
<keyword evidence="5" id="KW-0479">Metal-binding</keyword>
<dbReference type="PROSITE" id="PS00028">
    <property type="entry name" value="ZINC_FINGER_C2H2_1"/>
    <property type="match status" value="1"/>
</dbReference>
<dbReference type="PANTHER" id="PTHR21502">
    <property type="entry name" value="ZINC FINGER PROTEIN DZIP1"/>
    <property type="match status" value="1"/>
</dbReference>
<dbReference type="GO" id="GO:0008270">
    <property type="term" value="F:zinc ion binding"/>
    <property type="evidence" value="ECO:0007669"/>
    <property type="project" value="UniProtKB-KW"/>
</dbReference>
<feature type="coiled-coil region" evidence="12">
    <location>
        <begin position="346"/>
        <end position="427"/>
    </location>
</feature>
<feature type="compositionally biased region" description="Polar residues" evidence="13">
    <location>
        <begin position="319"/>
        <end position="334"/>
    </location>
</feature>
<accession>A0AAW0NHY5</accession>
<feature type="compositionally biased region" description="Basic and acidic residues" evidence="13">
    <location>
        <begin position="469"/>
        <end position="483"/>
    </location>
</feature>
<feature type="region of interest" description="Disordered" evidence="13">
    <location>
        <begin position="461"/>
        <end position="486"/>
    </location>
</feature>
<dbReference type="InterPro" id="IPR032714">
    <property type="entry name" value="DZIP1_N"/>
</dbReference>
<dbReference type="GO" id="GO:0005814">
    <property type="term" value="C:centriole"/>
    <property type="evidence" value="ECO:0007669"/>
    <property type="project" value="UniProtKB-SubCell"/>
</dbReference>
<feature type="coiled-coil region" evidence="12">
    <location>
        <begin position="155"/>
        <end position="189"/>
    </location>
</feature>
<protein>
    <recommendedName>
        <fullName evidence="14">C2H2-type domain-containing protein</fullName>
    </recommendedName>
</protein>
<evidence type="ECO:0000256" key="6">
    <source>
        <dbReference type="ARBA" id="ARBA00022771"/>
    </source>
</evidence>
<feature type="coiled-coil region" evidence="12">
    <location>
        <begin position="239"/>
        <end position="287"/>
    </location>
</feature>
<dbReference type="Pfam" id="PF13815">
    <property type="entry name" value="Dzip-like_N"/>
    <property type="match status" value="1"/>
</dbReference>
<evidence type="ECO:0000256" key="13">
    <source>
        <dbReference type="SAM" id="MobiDB-lite"/>
    </source>
</evidence>
<dbReference type="PROSITE" id="PS50157">
    <property type="entry name" value="ZINC_FINGER_C2H2_2"/>
    <property type="match status" value="1"/>
</dbReference>
<keyword evidence="10" id="KW-0966">Cell projection</keyword>
<feature type="compositionally biased region" description="Basic and acidic residues" evidence="13">
    <location>
        <begin position="736"/>
        <end position="746"/>
    </location>
</feature>
<evidence type="ECO:0000256" key="3">
    <source>
        <dbReference type="ARBA" id="ARBA00009131"/>
    </source>
</evidence>
<feature type="compositionally biased region" description="Polar residues" evidence="13">
    <location>
        <begin position="617"/>
        <end position="626"/>
    </location>
</feature>
<keyword evidence="7" id="KW-0862">Zinc</keyword>
<feature type="region of interest" description="Disordered" evidence="13">
    <location>
        <begin position="722"/>
        <end position="746"/>
    </location>
</feature>
<evidence type="ECO:0000256" key="10">
    <source>
        <dbReference type="ARBA" id="ARBA00023273"/>
    </source>
</evidence>
<evidence type="ECO:0000313" key="16">
    <source>
        <dbReference type="Proteomes" id="UP001460270"/>
    </source>
</evidence>
<dbReference type="PANTHER" id="PTHR21502:SF5">
    <property type="entry name" value="CILIUM ASSEMBLY PROTEIN DZIP1"/>
    <property type="match status" value="1"/>
</dbReference>
<comment type="similarity">
    <text evidence="3">Belongs to the DZIP C2H2-type zinc-finger protein family.</text>
</comment>
<keyword evidence="6 11" id="KW-0863">Zinc-finger</keyword>